<evidence type="ECO:0000256" key="1">
    <source>
        <dbReference type="SAM" id="MobiDB-lite"/>
    </source>
</evidence>
<dbReference type="Proteomes" id="UP000198862">
    <property type="component" value="Unassembled WGS sequence"/>
</dbReference>
<accession>A0A1I1QG37</accession>
<keyword evidence="2" id="KW-0732">Signal</keyword>
<feature type="compositionally biased region" description="Basic residues" evidence="1">
    <location>
        <begin position="32"/>
        <end position="43"/>
    </location>
</feature>
<gene>
    <name evidence="3" type="ORF">SAMN02745724_03871</name>
</gene>
<protein>
    <recommendedName>
        <fullName evidence="5">Surface antigen domain-containing protein</fullName>
    </recommendedName>
</protein>
<evidence type="ECO:0008006" key="5">
    <source>
        <dbReference type="Google" id="ProtNLM"/>
    </source>
</evidence>
<feature type="region of interest" description="Disordered" evidence="1">
    <location>
        <begin position="30"/>
        <end position="59"/>
    </location>
</feature>
<feature type="chain" id="PRO_5011635269" description="Surface antigen domain-containing protein" evidence="2">
    <location>
        <begin position="26"/>
        <end position="199"/>
    </location>
</feature>
<keyword evidence="4" id="KW-1185">Reference proteome</keyword>
<feature type="signal peptide" evidence="2">
    <location>
        <begin position="1"/>
        <end position="25"/>
    </location>
</feature>
<evidence type="ECO:0000256" key="2">
    <source>
        <dbReference type="SAM" id="SignalP"/>
    </source>
</evidence>
<organism evidence="3 4">
    <name type="scientific">Pseudoalteromonas denitrificans DSM 6059</name>
    <dbReference type="NCBI Taxonomy" id="1123010"/>
    <lineage>
        <taxon>Bacteria</taxon>
        <taxon>Pseudomonadati</taxon>
        <taxon>Pseudomonadota</taxon>
        <taxon>Gammaproteobacteria</taxon>
        <taxon>Alteromonadales</taxon>
        <taxon>Pseudoalteromonadaceae</taxon>
        <taxon>Pseudoalteromonas</taxon>
    </lineage>
</organism>
<proteinExistence type="predicted"/>
<evidence type="ECO:0000313" key="4">
    <source>
        <dbReference type="Proteomes" id="UP000198862"/>
    </source>
</evidence>
<dbReference type="EMBL" id="FOLO01000041">
    <property type="protein sequence ID" value="SFD21035.1"/>
    <property type="molecule type" value="Genomic_DNA"/>
</dbReference>
<dbReference type="RefSeq" id="WP_091988454.1">
    <property type="nucleotide sequence ID" value="NZ_FOLO01000041.1"/>
</dbReference>
<evidence type="ECO:0000313" key="3">
    <source>
        <dbReference type="EMBL" id="SFD21035.1"/>
    </source>
</evidence>
<dbReference type="STRING" id="1123010.SAMN02745724_03871"/>
<sequence length="199" mass="22582">MIVPVSRIFVIASLLTPAVTFDANAQNTVIHDKHKSHSHHDKKHSYYDNRKKNVNSHSPRLKKNSVIVITPRKRIYHNVHIYRPYGHAYLGYGHFHNDNDAWKWLSFTSITIKLLDNLNEHTQREHEAAQIKATTAKVGEEIKWHSESSNGSVVTTKEGVNNAGLTCREFQQTITISGDTEQAFGTACLQADGSWKIVK</sequence>
<dbReference type="AlphaFoldDB" id="A0A1I1QG37"/>
<dbReference type="OrthoDB" id="6170015at2"/>
<reference evidence="3 4" key="1">
    <citation type="submission" date="2016-10" db="EMBL/GenBank/DDBJ databases">
        <authorList>
            <person name="de Groot N.N."/>
        </authorList>
    </citation>
    <scope>NUCLEOTIDE SEQUENCE [LARGE SCALE GENOMIC DNA]</scope>
    <source>
        <strain evidence="3 4">DSM 6059</strain>
    </source>
</reference>
<name>A0A1I1QG37_9GAMM</name>